<organism evidence="7 8">
    <name type="scientific">Rhodococcus hoagii</name>
    <name type="common">Corynebacterium equii</name>
    <dbReference type="NCBI Taxonomy" id="43767"/>
    <lineage>
        <taxon>Bacteria</taxon>
        <taxon>Bacillati</taxon>
        <taxon>Actinomycetota</taxon>
        <taxon>Actinomycetes</taxon>
        <taxon>Mycobacteriales</taxon>
        <taxon>Nocardiaceae</taxon>
        <taxon>Prescottella</taxon>
    </lineage>
</organism>
<dbReference type="AlphaFoldDB" id="A0AAE2W3Z5"/>
<dbReference type="InterPro" id="IPR001907">
    <property type="entry name" value="ClpP"/>
</dbReference>
<keyword evidence="4" id="KW-0378">Hydrolase</keyword>
<dbReference type="GO" id="GO:0051117">
    <property type="term" value="F:ATPase binding"/>
    <property type="evidence" value="ECO:0007669"/>
    <property type="project" value="TreeGrafter"/>
</dbReference>
<keyword evidence="5" id="KW-0720">Serine protease</keyword>
<sequence>MSKRQWCRINAKAGEATEILIYDVIGSYWMETDAQTIATQIKSLDTDEIVVRINSPGGDAFDGIAIMNALRAHSATVTVRVDGLAASAASVIAMAGDEIIMGEGAQMMIHEAWLYTSGSADYLRSEADRLDKMTDSITSLYARRAGGEFDEWRALVAAETWFTAEEAVAAGLADRVGTNAAESGELAAAFNLSHFRFAGRDHAPAPRIPSAEAVEVTNRKEGDMPTLKETLATRLGIGADVDDETVVAALDEALAERATETPEASDIAARAGVISVDRDQFTAMQAELAANREFRTRHETAEVTSYLNQAMATGKFPPSKLSHYETLMAEAPKATRALIDELPANAFPVSEVGHDGDAVNQDDHSVALSAVADRVGFGFADHF</sequence>
<evidence type="ECO:0000256" key="3">
    <source>
        <dbReference type="ARBA" id="ARBA00022670"/>
    </source>
</evidence>
<dbReference type="Pfam" id="PF10123">
    <property type="entry name" value="Mu-like_Pro"/>
    <property type="match status" value="1"/>
</dbReference>
<evidence type="ECO:0000256" key="6">
    <source>
        <dbReference type="RuleBase" id="RU003567"/>
    </source>
</evidence>
<dbReference type="PRINTS" id="PR00127">
    <property type="entry name" value="CLPPROTEASEP"/>
</dbReference>
<proteinExistence type="inferred from homology"/>
<dbReference type="GO" id="GO:0004176">
    <property type="term" value="F:ATP-dependent peptidase activity"/>
    <property type="evidence" value="ECO:0007669"/>
    <property type="project" value="InterPro"/>
</dbReference>
<dbReference type="EMBL" id="WUYC01000001">
    <property type="protein sequence ID" value="MBM4713634.1"/>
    <property type="molecule type" value="Genomic_DNA"/>
</dbReference>
<dbReference type="InterPro" id="IPR023562">
    <property type="entry name" value="ClpP/TepA"/>
</dbReference>
<evidence type="ECO:0000313" key="8">
    <source>
        <dbReference type="Proteomes" id="UP000706122"/>
    </source>
</evidence>
<comment type="caution">
    <text evidence="7">The sequence shown here is derived from an EMBL/GenBank/DDBJ whole genome shotgun (WGS) entry which is preliminary data.</text>
</comment>
<dbReference type="InterPro" id="IPR029045">
    <property type="entry name" value="ClpP/crotonase-like_dom_sf"/>
</dbReference>
<name>A0AAE2W3Z5_RHOHA</name>
<dbReference type="Proteomes" id="UP000706122">
    <property type="component" value="Unassembled WGS sequence"/>
</dbReference>
<evidence type="ECO:0000256" key="5">
    <source>
        <dbReference type="ARBA" id="ARBA00022825"/>
    </source>
</evidence>
<gene>
    <name evidence="7" type="ORF">GS551_05385</name>
</gene>
<comment type="similarity">
    <text evidence="1 6">Belongs to the peptidase S14 family.</text>
</comment>
<dbReference type="NCBIfam" id="NF045542">
    <property type="entry name" value="Clp_rel_HeadMat"/>
    <property type="match status" value="1"/>
</dbReference>
<dbReference type="GO" id="GO:0004252">
    <property type="term" value="F:serine-type endopeptidase activity"/>
    <property type="evidence" value="ECO:0007669"/>
    <property type="project" value="InterPro"/>
</dbReference>
<evidence type="ECO:0000256" key="2">
    <source>
        <dbReference type="ARBA" id="ARBA00022490"/>
    </source>
</evidence>
<dbReference type="PANTHER" id="PTHR10381">
    <property type="entry name" value="ATP-DEPENDENT CLP PROTEASE PROTEOLYTIC SUBUNIT"/>
    <property type="match status" value="1"/>
</dbReference>
<dbReference type="Gene3D" id="3.90.226.10">
    <property type="entry name" value="2-enoyl-CoA Hydratase, Chain A, domain 1"/>
    <property type="match status" value="1"/>
</dbReference>
<reference evidence="7" key="1">
    <citation type="submission" date="2019-11" db="EMBL/GenBank/DDBJ databases">
        <title>Spread of Macrolides and rifampicin resistant Rhodococcus equi in clinical isolates in the USA.</title>
        <authorList>
            <person name="Alvarez-Narvaez S."/>
            <person name="Huber L."/>
            <person name="Cohen N.D."/>
            <person name="Slovis N."/>
            <person name="Greiter M."/>
            <person name="Giguere S."/>
            <person name="Hart K."/>
        </authorList>
    </citation>
    <scope>NUCLEOTIDE SEQUENCE</scope>
    <source>
        <strain evidence="7">Lh_5</strain>
    </source>
</reference>
<keyword evidence="2" id="KW-0963">Cytoplasm</keyword>
<accession>A0AAE2W3Z5</accession>
<dbReference type="InterPro" id="IPR012106">
    <property type="entry name" value="Phage_Mu_Gp1"/>
</dbReference>
<protein>
    <recommendedName>
        <fullName evidence="6">ATP-dependent Clp protease proteolytic subunit</fullName>
    </recommendedName>
</protein>
<dbReference type="CDD" id="cd07016">
    <property type="entry name" value="S14_ClpP_1"/>
    <property type="match status" value="1"/>
</dbReference>
<dbReference type="SUPFAM" id="SSF52096">
    <property type="entry name" value="ClpP/crotonase"/>
    <property type="match status" value="1"/>
</dbReference>
<dbReference type="Pfam" id="PF00574">
    <property type="entry name" value="CLP_protease"/>
    <property type="match status" value="1"/>
</dbReference>
<evidence type="ECO:0000256" key="4">
    <source>
        <dbReference type="ARBA" id="ARBA00022801"/>
    </source>
</evidence>
<dbReference type="GO" id="GO:0009368">
    <property type="term" value="C:endopeptidase Clp complex"/>
    <property type="evidence" value="ECO:0007669"/>
    <property type="project" value="TreeGrafter"/>
</dbReference>
<dbReference type="PANTHER" id="PTHR10381:SF70">
    <property type="entry name" value="ATP-DEPENDENT CLP PROTEASE PROTEOLYTIC SUBUNIT"/>
    <property type="match status" value="1"/>
</dbReference>
<keyword evidence="3" id="KW-0645">Protease</keyword>
<dbReference type="GO" id="GO:0006515">
    <property type="term" value="P:protein quality control for misfolded or incompletely synthesized proteins"/>
    <property type="evidence" value="ECO:0007669"/>
    <property type="project" value="TreeGrafter"/>
</dbReference>
<evidence type="ECO:0000313" key="7">
    <source>
        <dbReference type="EMBL" id="MBM4713634.1"/>
    </source>
</evidence>
<evidence type="ECO:0000256" key="1">
    <source>
        <dbReference type="ARBA" id="ARBA00007039"/>
    </source>
</evidence>